<name>A0A1T4S1R8_9HYPH</name>
<organism evidence="5 6">
    <name type="scientific">Enhydrobacter aerosaccus</name>
    <dbReference type="NCBI Taxonomy" id="225324"/>
    <lineage>
        <taxon>Bacteria</taxon>
        <taxon>Pseudomonadati</taxon>
        <taxon>Pseudomonadota</taxon>
        <taxon>Alphaproteobacteria</taxon>
        <taxon>Hyphomicrobiales</taxon>
        <taxon>Enhydrobacter</taxon>
    </lineage>
</organism>
<dbReference type="GO" id="GO:0016740">
    <property type="term" value="F:transferase activity"/>
    <property type="evidence" value="ECO:0007669"/>
    <property type="project" value="UniProtKB-KW"/>
</dbReference>
<dbReference type="PANTHER" id="PTHR43199">
    <property type="entry name" value="GLUTATHIONE HYDROLASE"/>
    <property type="match status" value="1"/>
</dbReference>
<keyword evidence="2" id="KW-0808">Transferase</keyword>
<evidence type="ECO:0000313" key="6">
    <source>
        <dbReference type="Proteomes" id="UP000190092"/>
    </source>
</evidence>
<protein>
    <submittedName>
        <fullName evidence="5">Gamma-glutamyltranspeptidase / glutathione hydrolase</fullName>
    </submittedName>
</protein>
<evidence type="ECO:0000256" key="3">
    <source>
        <dbReference type="ARBA" id="ARBA00022801"/>
    </source>
</evidence>
<dbReference type="PANTHER" id="PTHR43199:SF1">
    <property type="entry name" value="GLUTATHIONE HYDROLASE PROENZYME"/>
    <property type="match status" value="1"/>
</dbReference>
<keyword evidence="3 5" id="KW-0378">Hydrolase</keyword>
<dbReference type="Gene3D" id="3.60.20.40">
    <property type="match status" value="1"/>
</dbReference>
<dbReference type="InterPro" id="IPR029055">
    <property type="entry name" value="Ntn_hydrolases_N"/>
</dbReference>
<dbReference type="RefSeq" id="WP_085935968.1">
    <property type="nucleotide sequence ID" value="NZ_FUWJ01000006.1"/>
</dbReference>
<comment type="similarity">
    <text evidence="1">Belongs to the gamma-glutamyltransferase family.</text>
</comment>
<sequence>MSESLTQQTKITKQPVRGKGVVVSQNVQAARVGAEILRKGGNAIDAAVATGMAIGALEPWMSGIGGVGFMTIWSAKERRAWTVDYGPISAAKLDPAQYKIVGPGPANYFAWPDVLERRNEVGYHSIAVPGMVAGLAKALERFGTMPWKDVLAPGVALAERGMELDWYMQLQIANGAANLSKFPASKASYLCDEGRVPTNDWKGTKRYIKLGNLGETMRRLAEGGPREFYEGSLARDIAADLQAGGSAISYEDLKAYEARIVEPLAFDHHGVTINVAGGLTAGPTLQRTLQLTGSGTKGKGAPDGQFFVAIAEAMHQAYQERLTSLGDKPTNTCTTHFCAADSQGNMVALTQTLMSLFGSGVMLPKTGITMNNGMLWFDPEPNRPNSIAPGKRPLCNICPVVVVKNGEPWFCIGASGGRRIVPAVTQLSLMLIDRGLDVEAAFHQPRLDISGVGPINVNRDIADDIKKAIAAKLPIVEVANQIHPLGFANPSCIVRDASTGELVGMNEVMSPWAGGAAQ</sequence>
<evidence type="ECO:0000256" key="2">
    <source>
        <dbReference type="ARBA" id="ARBA00022679"/>
    </source>
</evidence>
<keyword evidence="6" id="KW-1185">Reference proteome</keyword>
<proteinExistence type="inferred from homology"/>
<dbReference type="GO" id="GO:0016787">
    <property type="term" value="F:hydrolase activity"/>
    <property type="evidence" value="ECO:0007669"/>
    <property type="project" value="UniProtKB-KW"/>
</dbReference>
<evidence type="ECO:0000256" key="4">
    <source>
        <dbReference type="ARBA" id="ARBA00023145"/>
    </source>
</evidence>
<dbReference type="OrthoDB" id="9781342at2"/>
<evidence type="ECO:0000313" key="5">
    <source>
        <dbReference type="EMBL" id="SKA22239.1"/>
    </source>
</evidence>
<keyword evidence="4" id="KW-0865">Zymogen</keyword>
<accession>A0A1T4S1R8</accession>
<dbReference type="Proteomes" id="UP000190092">
    <property type="component" value="Unassembled WGS sequence"/>
</dbReference>
<dbReference type="AlphaFoldDB" id="A0A1T4S1R8"/>
<dbReference type="SUPFAM" id="SSF56235">
    <property type="entry name" value="N-terminal nucleophile aminohydrolases (Ntn hydrolases)"/>
    <property type="match status" value="1"/>
</dbReference>
<dbReference type="EMBL" id="FUWJ01000006">
    <property type="protein sequence ID" value="SKA22239.1"/>
    <property type="molecule type" value="Genomic_DNA"/>
</dbReference>
<dbReference type="Pfam" id="PF01019">
    <property type="entry name" value="G_glu_transpept"/>
    <property type="match status" value="2"/>
</dbReference>
<gene>
    <name evidence="5" type="ORF">SAMN02745126_04298</name>
</gene>
<dbReference type="PRINTS" id="PR01210">
    <property type="entry name" value="GGTRANSPTASE"/>
</dbReference>
<dbReference type="InterPro" id="IPR043137">
    <property type="entry name" value="GGT_ssub_C"/>
</dbReference>
<dbReference type="STRING" id="225324.SAMN02745126_04298"/>
<evidence type="ECO:0000256" key="1">
    <source>
        <dbReference type="ARBA" id="ARBA00009381"/>
    </source>
</evidence>
<dbReference type="InterPro" id="IPR051792">
    <property type="entry name" value="GGT_bact"/>
</dbReference>
<reference evidence="6" key="1">
    <citation type="submission" date="2017-02" db="EMBL/GenBank/DDBJ databases">
        <authorList>
            <person name="Varghese N."/>
            <person name="Submissions S."/>
        </authorList>
    </citation>
    <scope>NUCLEOTIDE SEQUENCE [LARGE SCALE GENOMIC DNA]</scope>
    <source>
        <strain evidence="6">ATCC 27094</strain>
    </source>
</reference>